<organism evidence="2 3">
    <name type="scientific">Rhodococcus zopfii</name>
    <dbReference type="NCBI Taxonomy" id="43772"/>
    <lineage>
        <taxon>Bacteria</taxon>
        <taxon>Bacillati</taxon>
        <taxon>Actinomycetota</taxon>
        <taxon>Actinomycetes</taxon>
        <taxon>Mycobacteriales</taxon>
        <taxon>Nocardiaceae</taxon>
        <taxon>Rhodococcus</taxon>
    </lineage>
</organism>
<accession>A0ABU3WLE1</accession>
<evidence type="ECO:0000313" key="2">
    <source>
        <dbReference type="EMBL" id="MDV2474821.1"/>
    </source>
</evidence>
<sequence length="112" mass="12151">MNVQPDRNITTATASNAAGTVSVRTTDQGVPVDLQIDPRELRHGAGHLAGQILALSRRAALEAAAQRRSDLAAQGMPEILLDRMGLPTRDEVARTQQADDEQQRPTSWLRSV</sequence>
<proteinExistence type="predicted"/>
<dbReference type="RefSeq" id="WP_072814327.1">
    <property type="nucleotide sequence ID" value="NZ_JAHWLX010000101.1"/>
</dbReference>
<evidence type="ECO:0000313" key="3">
    <source>
        <dbReference type="Proteomes" id="UP001275440"/>
    </source>
</evidence>
<feature type="region of interest" description="Disordered" evidence="1">
    <location>
        <begin position="88"/>
        <end position="112"/>
    </location>
</feature>
<name>A0ABU3WLE1_9NOCA</name>
<reference evidence="2 3" key="1">
    <citation type="submission" date="2019-10" db="EMBL/GenBank/DDBJ databases">
        <title>Draft Genome Assembly of Rhodococcus zopfii DSM44189.</title>
        <authorList>
            <person name="Sutton J.M."/>
            <person name="Akob D.M."/>
            <person name="Bushman T.J."/>
        </authorList>
    </citation>
    <scope>NUCLEOTIDE SEQUENCE [LARGE SCALE GENOMIC DNA]</scope>
    <source>
        <strain evidence="2 3">DSM 44189</strain>
    </source>
</reference>
<keyword evidence="3" id="KW-1185">Reference proteome</keyword>
<dbReference type="InterPro" id="IPR036894">
    <property type="entry name" value="YbaB-like_sf"/>
</dbReference>
<evidence type="ECO:0008006" key="4">
    <source>
        <dbReference type="Google" id="ProtNLM"/>
    </source>
</evidence>
<gene>
    <name evidence="2" type="ORF">F8M49_04190</name>
</gene>
<comment type="caution">
    <text evidence="2">The sequence shown here is derived from an EMBL/GenBank/DDBJ whole genome shotgun (WGS) entry which is preliminary data.</text>
</comment>
<dbReference type="EMBL" id="WBMO01000001">
    <property type="protein sequence ID" value="MDV2474821.1"/>
    <property type="molecule type" value="Genomic_DNA"/>
</dbReference>
<dbReference type="Proteomes" id="UP001275440">
    <property type="component" value="Unassembled WGS sequence"/>
</dbReference>
<protein>
    <recommendedName>
        <fullName evidence="4">YbaB/EbfC DNA-binding family protein</fullName>
    </recommendedName>
</protein>
<dbReference type="Gene3D" id="3.30.1310.10">
    <property type="entry name" value="Nucleoid-associated protein YbaB-like domain"/>
    <property type="match status" value="1"/>
</dbReference>
<feature type="region of interest" description="Disordered" evidence="1">
    <location>
        <begin position="1"/>
        <end position="24"/>
    </location>
</feature>
<evidence type="ECO:0000256" key="1">
    <source>
        <dbReference type="SAM" id="MobiDB-lite"/>
    </source>
</evidence>